<evidence type="ECO:0000313" key="7">
    <source>
        <dbReference type="EMBL" id="CAD9210474.1"/>
    </source>
</evidence>
<keyword evidence="3" id="KW-0479">Metal-binding</keyword>
<dbReference type="Gene3D" id="3.40.950.10">
    <property type="entry name" value="Fe-only Hydrogenase (Larger Subunit), Chain L, domain 3"/>
    <property type="match status" value="1"/>
</dbReference>
<gene>
    <name evidence="7" type="ORF">TCHU04912_LOCUS12713</name>
</gene>
<dbReference type="FunFam" id="3.30.70.20:FF:000042">
    <property type="entry name" value="Cytosolic Fe-S cluster assembly factor NAR1"/>
    <property type="match status" value="1"/>
</dbReference>
<dbReference type="Pfam" id="PF02906">
    <property type="entry name" value="Fe_hyd_lg_C"/>
    <property type="match status" value="1"/>
</dbReference>
<dbReference type="EMBL" id="HBGG01024444">
    <property type="protein sequence ID" value="CAD9210474.1"/>
    <property type="molecule type" value="Transcribed_RNA"/>
</dbReference>
<dbReference type="PANTHER" id="PTHR11615">
    <property type="entry name" value="NITRATE, FORMATE, IRON DEHYDROGENASE"/>
    <property type="match status" value="1"/>
</dbReference>
<comment type="similarity">
    <text evidence="1">Belongs to the NARF family.</text>
</comment>
<evidence type="ECO:0000256" key="5">
    <source>
        <dbReference type="ARBA" id="ARBA00023014"/>
    </source>
</evidence>
<dbReference type="AlphaFoldDB" id="A0A7S1SVQ1"/>
<keyword evidence="4" id="KW-0408">Iron</keyword>
<dbReference type="InterPro" id="IPR004108">
    <property type="entry name" value="Fe_hydrogenase_lsu_C"/>
</dbReference>
<accession>A0A7S1SVQ1</accession>
<dbReference type="InterPro" id="IPR050340">
    <property type="entry name" value="Cytosolic_Fe-S_CAF"/>
</dbReference>
<dbReference type="SUPFAM" id="SSF53920">
    <property type="entry name" value="Fe-only hydrogenase"/>
    <property type="match status" value="1"/>
</dbReference>
<keyword evidence="5" id="KW-0411">Iron-sulfur</keyword>
<evidence type="ECO:0000259" key="6">
    <source>
        <dbReference type="Pfam" id="PF02906"/>
    </source>
</evidence>
<evidence type="ECO:0000256" key="4">
    <source>
        <dbReference type="ARBA" id="ARBA00023004"/>
    </source>
</evidence>
<evidence type="ECO:0000256" key="3">
    <source>
        <dbReference type="ARBA" id="ARBA00022723"/>
    </source>
</evidence>
<keyword evidence="2" id="KW-0004">4Fe-4S</keyword>
<reference evidence="7" key="1">
    <citation type="submission" date="2021-01" db="EMBL/GenBank/DDBJ databases">
        <authorList>
            <person name="Corre E."/>
            <person name="Pelletier E."/>
            <person name="Niang G."/>
            <person name="Scheremetjew M."/>
            <person name="Finn R."/>
            <person name="Kale V."/>
            <person name="Holt S."/>
            <person name="Cochrane G."/>
            <person name="Meng A."/>
            <person name="Brown T."/>
            <person name="Cohen L."/>
        </authorList>
    </citation>
    <scope>NUCLEOTIDE SEQUENCE</scope>
    <source>
        <strain evidence="7">PLY429</strain>
    </source>
</reference>
<evidence type="ECO:0000256" key="1">
    <source>
        <dbReference type="ARBA" id="ARBA00006596"/>
    </source>
</evidence>
<protein>
    <recommendedName>
        <fullName evidence="6">Iron hydrogenase large subunit C-terminal domain-containing protein</fullName>
    </recommendedName>
</protein>
<organism evidence="7">
    <name type="scientific">Tetraselmis chuii</name>
    <dbReference type="NCBI Taxonomy" id="63592"/>
    <lineage>
        <taxon>Eukaryota</taxon>
        <taxon>Viridiplantae</taxon>
        <taxon>Chlorophyta</taxon>
        <taxon>core chlorophytes</taxon>
        <taxon>Chlorodendrophyceae</taxon>
        <taxon>Chlorodendrales</taxon>
        <taxon>Chlorodendraceae</taxon>
        <taxon>Tetraselmis</taxon>
    </lineage>
</organism>
<feature type="domain" description="Iron hydrogenase large subunit C-terminal" evidence="6">
    <location>
        <begin position="51"/>
        <end position="375"/>
    </location>
</feature>
<sequence>MKQGADGRPVTINLQDCLACSGCITTAETVLLQQQSVGEFRSRLAEPGTIAIASVSPQTRASLAVYYGLGAAEAGARLVGFFKSLGVKAVLDLSCARDVSLMEAAAEFCYRFRSHRSSSAKGGDGSEMDVDGGMQSAGEHNHPVQLPMLASSCPGWICYAEKTHGEYVLPYISTAKSPQAVLGTLLKRQVAARHGMDPAKVFHCALQPCYDKKLEASREDFETAGNVKETDCVLSTLEVVELLNEKGLHLKDCPVDNMDSIITLMAGHPACQVEGSSGLHGWPGGSGGYVDFVFRVAAQELFGVQVPAGPLPYKTLRNSDFKEVTLTVDDRVVLRFATAYGFRNIQTLMRKIKRDQCEYHYVEIMACPSGCLNGGGQMRPKEGQTVQELIQSLDESYHHQDIVPRWPADNPLVRFMYDASNVGPCFGPQAQALFHTQYHKREKTASTAIADW</sequence>
<dbReference type="Gene3D" id="3.40.50.1780">
    <property type="match status" value="1"/>
</dbReference>
<proteinExistence type="inferred from homology"/>
<dbReference type="GO" id="GO:0046872">
    <property type="term" value="F:metal ion binding"/>
    <property type="evidence" value="ECO:0007669"/>
    <property type="project" value="UniProtKB-KW"/>
</dbReference>
<name>A0A7S1SVQ1_9CHLO</name>
<dbReference type="InterPro" id="IPR009016">
    <property type="entry name" value="Fe_hydrogenase"/>
</dbReference>
<evidence type="ECO:0000256" key="2">
    <source>
        <dbReference type="ARBA" id="ARBA00022485"/>
    </source>
</evidence>
<dbReference type="GO" id="GO:0051539">
    <property type="term" value="F:4 iron, 4 sulfur cluster binding"/>
    <property type="evidence" value="ECO:0007669"/>
    <property type="project" value="UniProtKB-KW"/>
</dbReference>